<protein>
    <submittedName>
        <fullName evidence="3">Uncharacterized protein</fullName>
    </submittedName>
</protein>
<keyword evidence="2" id="KW-0732">Signal</keyword>
<dbReference type="AlphaFoldDB" id="A0A844AZD3"/>
<dbReference type="Proteomes" id="UP000487350">
    <property type="component" value="Unassembled WGS sequence"/>
</dbReference>
<comment type="caution">
    <text evidence="3">The sequence shown here is derived from an EMBL/GenBank/DDBJ whole genome shotgun (WGS) entry which is preliminary data.</text>
</comment>
<keyword evidence="1" id="KW-0175">Coiled coil</keyword>
<evidence type="ECO:0000313" key="4">
    <source>
        <dbReference type="Proteomes" id="UP000487350"/>
    </source>
</evidence>
<dbReference type="EMBL" id="WJBU01000023">
    <property type="protein sequence ID" value="MRD49384.1"/>
    <property type="molecule type" value="Genomic_DNA"/>
</dbReference>
<name>A0A844AZD3_9BURK</name>
<feature type="chain" id="PRO_5032745824" evidence="2">
    <location>
        <begin position="28"/>
        <end position="160"/>
    </location>
</feature>
<dbReference type="OrthoDB" id="9979108at2"/>
<proteinExistence type="predicted"/>
<feature type="coiled-coil region" evidence="1">
    <location>
        <begin position="62"/>
        <end position="108"/>
    </location>
</feature>
<organism evidence="3 4">
    <name type="scientific">Caenimonas koreensis DSM 17982</name>
    <dbReference type="NCBI Taxonomy" id="1121255"/>
    <lineage>
        <taxon>Bacteria</taxon>
        <taxon>Pseudomonadati</taxon>
        <taxon>Pseudomonadota</taxon>
        <taxon>Betaproteobacteria</taxon>
        <taxon>Burkholderiales</taxon>
        <taxon>Comamonadaceae</taxon>
        <taxon>Caenimonas</taxon>
    </lineage>
</organism>
<reference evidence="3 4" key="1">
    <citation type="submission" date="2019-11" db="EMBL/GenBank/DDBJ databases">
        <title>Caenimonas koreensis gen. nov., sp. nov., isolated from activated sludge.</title>
        <authorList>
            <person name="Seung H.R."/>
        </authorList>
    </citation>
    <scope>NUCLEOTIDE SEQUENCE [LARGE SCALE GENOMIC DNA]</scope>
    <source>
        <strain evidence="3 4">EMB320</strain>
    </source>
</reference>
<keyword evidence="4" id="KW-1185">Reference proteome</keyword>
<accession>A0A844AZD3</accession>
<evidence type="ECO:0000313" key="3">
    <source>
        <dbReference type="EMBL" id="MRD49384.1"/>
    </source>
</evidence>
<dbReference type="RefSeq" id="WP_153586692.1">
    <property type="nucleotide sequence ID" value="NZ_WJBU01000023.1"/>
</dbReference>
<evidence type="ECO:0000256" key="2">
    <source>
        <dbReference type="SAM" id="SignalP"/>
    </source>
</evidence>
<gene>
    <name evidence="3" type="ORF">GHT07_19075</name>
</gene>
<sequence>MRRQLPVGVLVTSLGAALLTAQNGVNAQIRLATTVASSAFMGPAAVGVQRRTAAEQVHFERLDILNQEKSKLQMQRHRVESMGDSSALARLAADLQAIDREIARAAKEPIYEIKRMPEGPASSASAPPGAVNPAQPAASVVVTYESWDVFKNFGKKGSPQ</sequence>
<evidence type="ECO:0000256" key="1">
    <source>
        <dbReference type="SAM" id="Coils"/>
    </source>
</evidence>
<feature type="signal peptide" evidence="2">
    <location>
        <begin position="1"/>
        <end position="27"/>
    </location>
</feature>